<gene>
    <name evidence="2" type="ORF">DM860_004770</name>
</gene>
<reference evidence="2 3" key="1">
    <citation type="submission" date="2018-06" db="EMBL/GenBank/DDBJ databases">
        <title>The Genome of Cuscuta australis (Dodder) Provides Insight into the Evolution of Plant Parasitism.</title>
        <authorList>
            <person name="Liu H."/>
        </authorList>
    </citation>
    <scope>NUCLEOTIDE SEQUENCE [LARGE SCALE GENOMIC DNA]</scope>
    <source>
        <strain evidence="3">cv. Yunnan</strain>
        <tissue evidence="2">Vines</tissue>
    </source>
</reference>
<keyword evidence="3" id="KW-1185">Reference proteome</keyword>
<dbReference type="EMBL" id="NQVE01000122">
    <property type="protein sequence ID" value="RAL46491.1"/>
    <property type="molecule type" value="Genomic_DNA"/>
</dbReference>
<evidence type="ECO:0000256" key="1">
    <source>
        <dbReference type="SAM" id="MobiDB-lite"/>
    </source>
</evidence>
<dbReference type="Proteomes" id="UP000249390">
    <property type="component" value="Unassembled WGS sequence"/>
</dbReference>
<protein>
    <submittedName>
        <fullName evidence="2">Uncharacterized protein</fullName>
    </submittedName>
</protein>
<comment type="caution">
    <text evidence="2">The sequence shown here is derived from an EMBL/GenBank/DDBJ whole genome shotgun (WGS) entry which is preliminary data.</text>
</comment>
<feature type="region of interest" description="Disordered" evidence="1">
    <location>
        <begin position="1"/>
        <end position="36"/>
    </location>
</feature>
<feature type="region of interest" description="Disordered" evidence="1">
    <location>
        <begin position="51"/>
        <end position="77"/>
    </location>
</feature>
<organism evidence="2 3">
    <name type="scientific">Cuscuta australis</name>
    <dbReference type="NCBI Taxonomy" id="267555"/>
    <lineage>
        <taxon>Eukaryota</taxon>
        <taxon>Viridiplantae</taxon>
        <taxon>Streptophyta</taxon>
        <taxon>Embryophyta</taxon>
        <taxon>Tracheophyta</taxon>
        <taxon>Spermatophyta</taxon>
        <taxon>Magnoliopsida</taxon>
        <taxon>eudicotyledons</taxon>
        <taxon>Gunneridae</taxon>
        <taxon>Pentapetalae</taxon>
        <taxon>asterids</taxon>
        <taxon>lamiids</taxon>
        <taxon>Solanales</taxon>
        <taxon>Convolvulaceae</taxon>
        <taxon>Cuscuteae</taxon>
        <taxon>Cuscuta</taxon>
        <taxon>Cuscuta subgen. Grammica</taxon>
        <taxon>Cuscuta sect. Cleistogrammica</taxon>
    </lineage>
</organism>
<accession>A0A328DQF6</accession>
<sequence>MGNLAHKAERERDRVPGRGRSSEGGEARFFSKDGRRPIQCSRKIDQIRIDEETGIEPEPSTVKSGGQATGGLLIAFE</sequence>
<name>A0A328DQF6_9ASTE</name>
<evidence type="ECO:0000313" key="3">
    <source>
        <dbReference type="Proteomes" id="UP000249390"/>
    </source>
</evidence>
<dbReference type="AlphaFoldDB" id="A0A328DQF6"/>
<proteinExistence type="predicted"/>
<evidence type="ECO:0000313" key="2">
    <source>
        <dbReference type="EMBL" id="RAL46491.1"/>
    </source>
</evidence>